<accession>A0A6J7JCA2</accession>
<keyword evidence="2" id="KW-0378">Hydrolase</keyword>
<dbReference type="GO" id="GO:0004185">
    <property type="term" value="F:serine-type carboxypeptidase activity"/>
    <property type="evidence" value="ECO:0007669"/>
    <property type="project" value="InterPro"/>
</dbReference>
<keyword evidence="3" id="KW-0472">Membrane</keyword>
<dbReference type="NCBIfam" id="TIGR00666">
    <property type="entry name" value="PBP4"/>
    <property type="match status" value="1"/>
</dbReference>
<keyword evidence="3" id="KW-1133">Transmembrane helix</keyword>
<dbReference type="SUPFAM" id="SSF56601">
    <property type="entry name" value="beta-lactamase/transpeptidase-like"/>
    <property type="match status" value="1"/>
</dbReference>
<reference evidence="4" key="1">
    <citation type="submission" date="2020-05" db="EMBL/GenBank/DDBJ databases">
        <authorList>
            <person name="Chiriac C."/>
            <person name="Salcher M."/>
            <person name="Ghai R."/>
            <person name="Kavagutti S V."/>
        </authorList>
    </citation>
    <scope>NUCLEOTIDE SEQUENCE</scope>
</reference>
<dbReference type="GO" id="GO:0000270">
    <property type="term" value="P:peptidoglycan metabolic process"/>
    <property type="evidence" value="ECO:0007669"/>
    <property type="project" value="TreeGrafter"/>
</dbReference>
<dbReference type="InterPro" id="IPR000667">
    <property type="entry name" value="Peptidase_S13"/>
</dbReference>
<organism evidence="4">
    <name type="scientific">freshwater metagenome</name>
    <dbReference type="NCBI Taxonomy" id="449393"/>
    <lineage>
        <taxon>unclassified sequences</taxon>
        <taxon>metagenomes</taxon>
        <taxon>ecological metagenomes</taxon>
    </lineage>
</organism>
<evidence type="ECO:0000256" key="1">
    <source>
        <dbReference type="ARBA" id="ARBA00006096"/>
    </source>
</evidence>
<evidence type="ECO:0000313" key="4">
    <source>
        <dbReference type="EMBL" id="CAB4940391.1"/>
    </source>
</evidence>
<name>A0A6J7JCA2_9ZZZZ</name>
<comment type="similarity">
    <text evidence="1">Belongs to the peptidase S13 family.</text>
</comment>
<dbReference type="PANTHER" id="PTHR30023:SF0">
    <property type="entry name" value="PENICILLIN-SENSITIVE CARBOXYPEPTIDASE A"/>
    <property type="match status" value="1"/>
</dbReference>
<feature type="transmembrane region" description="Helical" evidence="3">
    <location>
        <begin position="12"/>
        <end position="30"/>
    </location>
</feature>
<gene>
    <name evidence="4" type="ORF">UFOPK3789_00039</name>
</gene>
<keyword evidence="3" id="KW-0812">Transmembrane</keyword>
<dbReference type="AlphaFoldDB" id="A0A6J7JCA2"/>
<protein>
    <submittedName>
        <fullName evidence="4">Unannotated protein</fullName>
    </submittedName>
</protein>
<dbReference type="GO" id="GO:0006508">
    <property type="term" value="P:proteolysis"/>
    <property type="evidence" value="ECO:0007669"/>
    <property type="project" value="InterPro"/>
</dbReference>
<dbReference type="PANTHER" id="PTHR30023">
    <property type="entry name" value="D-ALANYL-D-ALANINE CARBOXYPEPTIDASE"/>
    <property type="match status" value="1"/>
</dbReference>
<dbReference type="PRINTS" id="PR00922">
    <property type="entry name" value="DADACBPTASE3"/>
</dbReference>
<dbReference type="Pfam" id="PF02113">
    <property type="entry name" value="Peptidase_S13"/>
    <property type="match status" value="1"/>
</dbReference>
<dbReference type="EMBL" id="CAFBNL010000001">
    <property type="protein sequence ID" value="CAB4940391.1"/>
    <property type="molecule type" value="Genomic_DNA"/>
</dbReference>
<dbReference type="Gene3D" id="3.50.80.20">
    <property type="entry name" value="D-Ala-D-Ala carboxypeptidase C, peptidase S13"/>
    <property type="match status" value="1"/>
</dbReference>
<evidence type="ECO:0000256" key="3">
    <source>
        <dbReference type="SAM" id="Phobius"/>
    </source>
</evidence>
<dbReference type="Gene3D" id="3.40.710.10">
    <property type="entry name" value="DD-peptidase/beta-lactamase superfamily"/>
    <property type="match status" value="1"/>
</dbReference>
<evidence type="ECO:0000256" key="2">
    <source>
        <dbReference type="ARBA" id="ARBA00022801"/>
    </source>
</evidence>
<proteinExistence type="inferred from homology"/>
<dbReference type="InterPro" id="IPR012338">
    <property type="entry name" value="Beta-lactam/transpept-like"/>
</dbReference>
<sequence>MITTHRRRQRITATALGVVGATFIGVSLLWTHEESSSSAVSPASTTPLFSPRRLPATIIDTASALRLQGQIESVSVGSDACFVVDDAGESIAEFNSNTPLRPASAMKLISSAGVVDLLGPGYRFATKVVGDSGSSSDSLTLVGSGDPVLSTPQGISAIERDPERSGSAITQLAVLADRVVAAGVRSLPKGIVVDDHIFDERRYNPAWPISYRTDGEIGPIGALSVDSGWSNPSARTASGEEPALAAGASFAKLLRDRGVKVGGVSTGRASEGDTTVAEIKSPRLDEIVASILSASNNHGAEMLVKAVSADAGNTGSTADGVERIKRRLVQRGVSIDGLVMLDGSGLARQDAVSCRTLTDVLHLGERPKTQVIKSGLAIAGVRGTLAPRLAGTELVGHLTAKTGTLNGVSALAGHLDVRRPLLFALILNGSFSEQQAYAKREAIAKAISRFPDAPISITDLPLPGNP</sequence>